<evidence type="ECO:0008006" key="8">
    <source>
        <dbReference type="Google" id="ProtNLM"/>
    </source>
</evidence>
<dbReference type="InterPro" id="IPR039537">
    <property type="entry name" value="Retrotran_Ty1/copia-like"/>
</dbReference>
<feature type="compositionally biased region" description="Basic and acidic residues" evidence="3">
    <location>
        <begin position="1384"/>
        <end position="1395"/>
    </location>
</feature>
<feature type="compositionally biased region" description="Basic and acidic residues" evidence="3">
    <location>
        <begin position="1788"/>
        <end position="1797"/>
    </location>
</feature>
<organism evidence="7">
    <name type="scientific">Tanacetum cinerariifolium</name>
    <name type="common">Dalmatian daisy</name>
    <name type="synonym">Chrysanthemum cinerariifolium</name>
    <dbReference type="NCBI Taxonomy" id="118510"/>
    <lineage>
        <taxon>Eukaryota</taxon>
        <taxon>Viridiplantae</taxon>
        <taxon>Streptophyta</taxon>
        <taxon>Embryophyta</taxon>
        <taxon>Tracheophyta</taxon>
        <taxon>Spermatophyta</taxon>
        <taxon>Magnoliopsida</taxon>
        <taxon>eudicotyledons</taxon>
        <taxon>Gunneridae</taxon>
        <taxon>Pentapetalae</taxon>
        <taxon>asterids</taxon>
        <taxon>campanulids</taxon>
        <taxon>Asterales</taxon>
        <taxon>Asteraceae</taxon>
        <taxon>Asteroideae</taxon>
        <taxon>Anthemideae</taxon>
        <taxon>Anthemidinae</taxon>
        <taxon>Tanacetum</taxon>
    </lineage>
</organism>
<protein>
    <recommendedName>
        <fullName evidence="8">Retrovirus-related Pol polyprotein from transposon TNT 1-94</fullName>
    </recommendedName>
</protein>
<dbReference type="Pfam" id="PF25597">
    <property type="entry name" value="SH3_retrovirus"/>
    <property type="match status" value="1"/>
</dbReference>
<comment type="caution">
    <text evidence="7">The sequence shown here is derived from an EMBL/GenBank/DDBJ whole genome shotgun (WGS) entry which is preliminary data.</text>
</comment>
<sequence length="2125" mass="242126">MTTLDDKAILLGADNHPPMLEKDMYNSRKSRMELYMMNRQHGRMILESVENGPLIRPFIKENRVTRPKKYSELSATEAIQAGCDERECKLYDEFDMFAYKKGETLLHHNVYSSSSSIPQVEYARSVNQQPEFSQPDPGLIVPVFRKGDDPIDAINHMMSFLTAVVISRGRPHVQIVHQTKEETDDSWFKDKVLLVQAQANGQILHEEELAFLADPGIVEAQATHTVITRNAAYQADDLDAYDSDCDEINSAKVALMANLSHYGSDDLAEKAQQLEPKLYDGNVIKKNNAIVIHDSEETLMLAEESQPTPSTRPSKVKVPKELPKVSMVNTSLKKLKHHLASFDVVVKQRTTTTAITETYKQLYDSIKSSRIRSKEQCDDLIKQVNIKSAENSDLNASLQEKVLVITALKDNLRKLKGKVIVDEAVISHPIDPEMLKIDVAPLAPKLRKNRTVHSNYLKHTQEETAALWEIVEQGRSLNPLNNSLDYVCKYTKRIQELLINIRQPCPRINNLGINLSTSANGSQPSGNTKKDKIQQTPSSTKKNKIESHPRTVRSGLRNKNRVVKTKDTASVKNSKSNVNSDLQCVTCNGCLFFDNHDSCVLHFMNNVNAHVKSKSVKKTVKRKVWKPTGKIGNVTILRVYFVDGIGHNLFSVGQLCDSDLEVAFRQHICFIRNLKGVDLLFGSQGNNLYTLSLEDMMKSSPICLLSKASKTKSWLWHLRLSHLNFGAINHLARQAVATACFTQNRSIIRLYHGKPPYELLHDKLPDLSYFHVFSALCYPTNDSENLGKLQSKANIGIFIGYAPTKKAFRIYNRRTRRIIETIHVDFDELTKMSSKQSSLGPALHEITPTTISSGLIPNPTSLTSFVPPSRTDWDVLFQPLFDELLTPPPSVDHPAPEVIASTAEVIKSMQEELNEFERVNVWELVPRPDKVMVITLKWIYKVKLDELGGILKNKARLVACGYRQEEGIDFEESFAPVARLETIRIFFAFVAHKNMVVYQMDVKTVFLNGNLREEIYVSQPNGFVDPNNPNHMLKLKKALYWLKQAPRAWYDMLSSFLISQDLSKGSVDPTLFIRRNGNDLLLKYGFDSCDPVDTPMVKKSKPDKDKEGKTVDPSKHIDIRYHCIKEHVENGVIELYFVNTEYQLEDIFTKALGKERIKFLINKLGMRSFTLETLQQLTDKVDETMDITIDQQAALDEALAFLVTADVPEIYMQEFWATAIVYHHLIRFKMKNKKHIVNLEYLREMLQICPNQQFDELPFEEAILLFLRELGHSGEIKMITDIEHKDAKKSNEMYYSRFTKVIVNFFMTKNQSIPRRNKYNVIFPIELTNKAIRSSKSYKEYYAIASGAEPPKTKASVRKKQSSSNTTITMPPPTAKGKRLKTLAKVDKHAKEKQPAKTYKAKGEGTGIIPGVLDVPTYESNDEKISWKSSEEDDDDEVNMSEHDEDVDDQDDDDDQNDNDDDDDEQTNSDNNYNDEDSDRMNVEGDEMDDEGENEEDDADELYRDVNIKLEGQQQSSSVSSRFVSNMLNPSPDTGIDSIFDSTPRVDVSVTTTAGPPLLSPTTLPSPSIPIIPHMQQTPVPSRENVPSSSLQDLPNFGSLFGFDHTLKNLKVNFLEFMQTNQFAEAISLILDIVDNRDLSELELKKILIDKMESNKSIHISNKQNNLYEALVDAYECDKLILDTYRDTITLKRCRYDKDKDEEPSAGSNRGSKRRRAGKEPELTSVPKEKTSKTTGKSTEGSRSHYKSASESAPLEEPMHTTKDLEEPAHQEFDTGATDDQPIAEASQHPDWKDDSHTSFNELMDTPLDFLEFVMNWLKVDTLTPELLAGPTYELMKGSCKSLVELEFFLEDVYKATTNQLDWNNPEGQQYPHVLRKPLPLIPTSRGRRVILFDHFINNDLEYLRGSVLSQKYTTSVTKTKAADYRHIKWTEDLFYGFMANRESARDVYSKCRIIAITELQIVEWHNYKHLDWITVTEDMLILLVQGKLKNLTVYECLAFNVSLGMFTRSIVIQRHMEDLQLGVESYQKKINLIKPDTYRSYLKRKEAHTAYSNPRGFIYQNKDKQNRLMCINELHKFSDSTLNDVRTALDDRLKGIQMQILKDGGEGYLKMEVKVPISSCLKDS</sequence>
<dbReference type="GO" id="GO:0016787">
    <property type="term" value="F:hydrolase activity"/>
    <property type="evidence" value="ECO:0007669"/>
    <property type="project" value="UniProtKB-KW"/>
</dbReference>
<keyword evidence="2" id="KW-0378">Hydrolase</keyword>
<dbReference type="InterPro" id="IPR013103">
    <property type="entry name" value="RVT_2"/>
</dbReference>
<feature type="region of interest" description="Disordered" evidence="3">
    <location>
        <begin position="1350"/>
        <end position="1498"/>
    </location>
</feature>
<evidence type="ECO:0000259" key="5">
    <source>
        <dbReference type="Pfam" id="PF13976"/>
    </source>
</evidence>
<feature type="region of interest" description="Disordered" evidence="3">
    <location>
        <begin position="1698"/>
        <end position="1798"/>
    </location>
</feature>
<dbReference type="InterPro" id="IPR025724">
    <property type="entry name" value="GAG-pre-integrase_dom"/>
</dbReference>
<feature type="compositionally biased region" description="Basic and acidic residues" evidence="3">
    <location>
        <begin position="1718"/>
        <end position="1732"/>
    </location>
</feature>
<dbReference type="GO" id="GO:0046872">
    <property type="term" value="F:metal ion binding"/>
    <property type="evidence" value="ECO:0007669"/>
    <property type="project" value="UniProtKB-KW"/>
</dbReference>
<name>A0A6L2L612_TANCI</name>
<feature type="compositionally biased region" description="Acidic residues" evidence="3">
    <location>
        <begin position="1431"/>
        <end position="1498"/>
    </location>
</feature>
<dbReference type="PANTHER" id="PTHR42648:SF32">
    <property type="entry name" value="RIBONUCLEASE H-LIKE DOMAIN, GAG-PRE-INTEGRASE DOMAIN PROTEIN-RELATED"/>
    <property type="match status" value="1"/>
</dbReference>
<feature type="region of interest" description="Disordered" evidence="3">
    <location>
        <begin position="516"/>
        <end position="574"/>
    </location>
</feature>
<dbReference type="EMBL" id="BKCJ010003525">
    <property type="protein sequence ID" value="GEU55614.1"/>
    <property type="molecule type" value="Genomic_DNA"/>
</dbReference>
<feature type="domain" description="Retroviral polymerase SH3-like" evidence="6">
    <location>
        <begin position="776"/>
        <end position="836"/>
    </location>
</feature>
<feature type="compositionally biased region" description="Basic and acidic residues" evidence="3">
    <location>
        <begin position="1757"/>
        <end position="1773"/>
    </location>
</feature>
<evidence type="ECO:0000256" key="3">
    <source>
        <dbReference type="SAM" id="MobiDB-lite"/>
    </source>
</evidence>
<feature type="domain" description="GAG-pre-integrase" evidence="5">
    <location>
        <begin position="687"/>
        <end position="734"/>
    </location>
</feature>
<dbReference type="Pfam" id="PF07727">
    <property type="entry name" value="RVT_2"/>
    <property type="match status" value="1"/>
</dbReference>
<dbReference type="Pfam" id="PF13976">
    <property type="entry name" value="gag_pre-integrs"/>
    <property type="match status" value="1"/>
</dbReference>
<accession>A0A6L2L612</accession>
<evidence type="ECO:0000256" key="1">
    <source>
        <dbReference type="ARBA" id="ARBA00022723"/>
    </source>
</evidence>
<evidence type="ECO:0000259" key="4">
    <source>
        <dbReference type="Pfam" id="PF07727"/>
    </source>
</evidence>
<keyword evidence="1" id="KW-0479">Metal-binding</keyword>
<dbReference type="PANTHER" id="PTHR42648">
    <property type="entry name" value="TRANSPOSASE, PUTATIVE-RELATED"/>
    <property type="match status" value="1"/>
</dbReference>
<evidence type="ECO:0000313" key="7">
    <source>
        <dbReference type="EMBL" id="GEU55614.1"/>
    </source>
</evidence>
<feature type="compositionally biased region" description="Basic and acidic residues" evidence="3">
    <location>
        <begin position="1421"/>
        <end position="1430"/>
    </location>
</feature>
<evidence type="ECO:0000256" key="2">
    <source>
        <dbReference type="ARBA" id="ARBA00022801"/>
    </source>
</evidence>
<dbReference type="InterPro" id="IPR057670">
    <property type="entry name" value="SH3_retrovirus"/>
</dbReference>
<reference evidence="7" key="1">
    <citation type="journal article" date="2019" name="Sci. Rep.">
        <title>Draft genome of Tanacetum cinerariifolium, the natural source of mosquito coil.</title>
        <authorList>
            <person name="Yamashiro T."/>
            <person name="Shiraishi A."/>
            <person name="Satake H."/>
            <person name="Nakayama K."/>
        </authorList>
    </citation>
    <scope>NUCLEOTIDE SEQUENCE</scope>
</reference>
<feature type="compositionally biased region" description="Polar residues" evidence="3">
    <location>
        <begin position="516"/>
        <end position="527"/>
    </location>
</feature>
<feature type="domain" description="Reverse transcriptase Ty1/copia-type" evidence="4">
    <location>
        <begin position="920"/>
        <end position="1081"/>
    </location>
</feature>
<evidence type="ECO:0000259" key="6">
    <source>
        <dbReference type="Pfam" id="PF25597"/>
    </source>
</evidence>
<gene>
    <name evidence="7" type="ORF">Tci_027592</name>
</gene>
<proteinExistence type="predicted"/>